<evidence type="ECO:0000256" key="1">
    <source>
        <dbReference type="ARBA" id="ARBA00010690"/>
    </source>
</evidence>
<feature type="compositionally biased region" description="Basic and acidic residues" evidence="2">
    <location>
        <begin position="227"/>
        <end position="243"/>
    </location>
</feature>
<dbReference type="SUPFAM" id="SSF160544">
    <property type="entry name" value="EscU C-terminal domain-like"/>
    <property type="match status" value="1"/>
</dbReference>
<name>A0A7L9WPL8_9RHOB</name>
<keyword evidence="3" id="KW-0812">Transmembrane</keyword>
<dbReference type="EMBL" id="CP045201">
    <property type="protein sequence ID" value="QOL81882.1"/>
    <property type="molecule type" value="Genomic_DNA"/>
</dbReference>
<feature type="transmembrane region" description="Helical" evidence="3">
    <location>
        <begin position="95"/>
        <end position="120"/>
    </location>
</feature>
<keyword evidence="4" id="KW-0966">Cell projection</keyword>
<feature type="transmembrane region" description="Helical" evidence="3">
    <location>
        <begin position="189"/>
        <end position="214"/>
    </location>
</feature>
<gene>
    <name evidence="4" type="primary">flhB</name>
    <name evidence="4" type="ORF">F3W81_14255</name>
</gene>
<reference evidence="4 5" key="1">
    <citation type="submission" date="2019-10" db="EMBL/GenBank/DDBJ databases">
        <title>Pseudopuniceibacterium sp. HQ09 islated from Antarctica.</title>
        <authorList>
            <person name="Liao L."/>
            <person name="Su S."/>
            <person name="Chen B."/>
            <person name="Yu Y."/>
        </authorList>
    </citation>
    <scope>NUCLEOTIDE SEQUENCE [LARGE SCALE GENOMIC DNA]</scope>
    <source>
        <strain evidence="4 5">HQ09</strain>
    </source>
</reference>
<proteinExistence type="inferred from homology"/>
<dbReference type="InterPro" id="IPR006135">
    <property type="entry name" value="T3SS_substrate_exporter"/>
</dbReference>
<evidence type="ECO:0000313" key="5">
    <source>
        <dbReference type="Proteomes" id="UP000594118"/>
    </source>
</evidence>
<feature type="region of interest" description="Disordered" evidence="2">
    <location>
        <begin position="1"/>
        <end position="31"/>
    </location>
</feature>
<keyword evidence="3" id="KW-1133">Transmembrane helix</keyword>
<dbReference type="Proteomes" id="UP000594118">
    <property type="component" value="Chromosome"/>
</dbReference>
<dbReference type="KEGG" id="pshq:F3W81_14255"/>
<evidence type="ECO:0000313" key="4">
    <source>
        <dbReference type="EMBL" id="QOL81882.1"/>
    </source>
</evidence>
<sequence length="362" mass="39414">MAEEDSGGEKPHEPTQRKLQKAREKGEVPRSNDLSTAAAYGGLCIAGVAVGGPALTRLGGTLQTLIDQPDSLAPLFFDGASGTPTGGLISSVSLAVLPFFLVPAVAALIAVIAQQAFVVSGDKIRPKLSRISVLSNAKNKFGRGGLFEFFKSFAKLLIYSACLYFFVSAKLPEMINTLYLGPGIATATLLQLCTQFLFIVFLISLAIGGVDFLWQWAEHMRKNRMSDKDMRDEFKDSEGDPHMKQQRRQRGQEIANSQMMADLPKADVVIVNPTHYAVALKWDRTRGSAPVCLAKGVDEVAAVMRRIATENNVPIHSDPPTARKLHATVEIGDQIDPDDYRAVAAAIRFADQMRSKAKGRIR</sequence>
<evidence type="ECO:0000256" key="2">
    <source>
        <dbReference type="SAM" id="MobiDB-lite"/>
    </source>
</evidence>
<dbReference type="PRINTS" id="PR00950">
    <property type="entry name" value="TYPE3IMSPROT"/>
</dbReference>
<comment type="similarity">
    <text evidence="1">Belongs to the type III secretion exporter family.</text>
</comment>
<keyword evidence="4" id="KW-0282">Flagellum</keyword>
<keyword evidence="5" id="KW-1185">Reference proteome</keyword>
<dbReference type="GO" id="GO:0009306">
    <property type="term" value="P:protein secretion"/>
    <property type="evidence" value="ECO:0007669"/>
    <property type="project" value="InterPro"/>
</dbReference>
<feature type="compositionally biased region" description="Basic and acidic residues" evidence="2">
    <location>
        <begin position="7"/>
        <end position="30"/>
    </location>
</feature>
<keyword evidence="4" id="KW-0969">Cilium</keyword>
<dbReference type="InterPro" id="IPR029025">
    <property type="entry name" value="T3SS_substrate_exporter_C"/>
</dbReference>
<dbReference type="GO" id="GO:0005886">
    <property type="term" value="C:plasma membrane"/>
    <property type="evidence" value="ECO:0007669"/>
    <property type="project" value="TreeGrafter"/>
</dbReference>
<organism evidence="4 5">
    <name type="scientific">Pseudooceanicola spongiae</name>
    <dbReference type="NCBI Taxonomy" id="2613965"/>
    <lineage>
        <taxon>Bacteria</taxon>
        <taxon>Pseudomonadati</taxon>
        <taxon>Pseudomonadota</taxon>
        <taxon>Alphaproteobacteria</taxon>
        <taxon>Rhodobacterales</taxon>
        <taxon>Paracoccaceae</taxon>
        <taxon>Pseudooceanicola</taxon>
    </lineage>
</organism>
<keyword evidence="3" id="KW-0472">Membrane</keyword>
<accession>A0A7L9WPL8</accession>
<dbReference type="Pfam" id="PF01312">
    <property type="entry name" value="Bac_export_2"/>
    <property type="match status" value="1"/>
</dbReference>
<dbReference type="AlphaFoldDB" id="A0A7L9WPL8"/>
<dbReference type="PANTHER" id="PTHR30531">
    <property type="entry name" value="FLAGELLAR BIOSYNTHETIC PROTEIN FLHB"/>
    <property type="match status" value="1"/>
</dbReference>
<dbReference type="RefSeq" id="WP_193079797.1">
    <property type="nucleotide sequence ID" value="NZ_CP045201.1"/>
</dbReference>
<dbReference type="Gene3D" id="3.40.1690.10">
    <property type="entry name" value="secretion proteins EscU"/>
    <property type="match status" value="1"/>
</dbReference>
<feature type="region of interest" description="Disordered" evidence="2">
    <location>
        <begin position="227"/>
        <end position="253"/>
    </location>
</feature>
<dbReference type="PANTHER" id="PTHR30531:SF12">
    <property type="entry name" value="FLAGELLAR BIOSYNTHETIC PROTEIN FLHB"/>
    <property type="match status" value="1"/>
</dbReference>
<evidence type="ECO:0000256" key="3">
    <source>
        <dbReference type="SAM" id="Phobius"/>
    </source>
</evidence>
<feature type="transmembrane region" description="Helical" evidence="3">
    <location>
        <begin position="149"/>
        <end position="169"/>
    </location>
</feature>
<protein>
    <submittedName>
        <fullName evidence="4">Flagellar type III secretion system protein FlhB</fullName>
    </submittedName>
</protein>